<protein>
    <submittedName>
        <fullName evidence="1">Uncharacterized protein</fullName>
    </submittedName>
</protein>
<evidence type="ECO:0000313" key="1">
    <source>
        <dbReference type="EMBL" id="MDC3982175.1"/>
    </source>
</evidence>
<dbReference type="EMBL" id="JAGTJJ010000007">
    <property type="protein sequence ID" value="MDC3982175.1"/>
    <property type="molecule type" value="Genomic_DNA"/>
</dbReference>
<gene>
    <name evidence="1" type="ORF">KEG57_16775</name>
</gene>
<name>A0A9X4ATG6_9BACT</name>
<reference evidence="1 2" key="1">
    <citation type="submission" date="2021-04" db="EMBL/GenBank/DDBJ databases">
        <title>Genome analysis of Polyangium sp.</title>
        <authorList>
            <person name="Li Y."/>
            <person name="Wang J."/>
        </authorList>
    </citation>
    <scope>NUCLEOTIDE SEQUENCE [LARGE SCALE GENOMIC DNA]</scope>
    <source>
        <strain evidence="1 2">SDU14</strain>
    </source>
</reference>
<proteinExistence type="predicted"/>
<organism evidence="1 2">
    <name type="scientific">Polyangium jinanense</name>
    <dbReference type="NCBI Taxonomy" id="2829994"/>
    <lineage>
        <taxon>Bacteria</taxon>
        <taxon>Pseudomonadati</taxon>
        <taxon>Myxococcota</taxon>
        <taxon>Polyangia</taxon>
        <taxon>Polyangiales</taxon>
        <taxon>Polyangiaceae</taxon>
        <taxon>Polyangium</taxon>
    </lineage>
</organism>
<evidence type="ECO:0000313" key="2">
    <source>
        <dbReference type="Proteomes" id="UP001151081"/>
    </source>
</evidence>
<comment type="caution">
    <text evidence="1">The sequence shown here is derived from an EMBL/GenBank/DDBJ whole genome shotgun (WGS) entry which is preliminary data.</text>
</comment>
<dbReference type="AlphaFoldDB" id="A0A9X4ATG6"/>
<dbReference type="Proteomes" id="UP001151081">
    <property type="component" value="Unassembled WGS sequence"/>
</dbReference>
<dbReference type="RefSeq" id="WP_272420576.1">
    <property type="nucleotide sequence ID" value="NZ_JAGTJJ010000007.1"/>
</dbReference>
<sequence length="67" mass="7295">MNETFGKVIVAKSPRWDVEAQWDDKAGPSLQAQIDAEFEQSAKPYAGSSGWVCTLTIECGTLVCACR</sequence>
<accession>A0A9X4ATG6</accession>
<keyword evidence="2" id="KW-1185">Reference proteome</keyword>